<evidence type="ECO:0000313" key="1">
    <source>
        <dbReference type="EMBL" id="KAJ3651754.1"/>
    </source>
</evidence>
<evidence type="ECO:0000313" key="2">
    <source>
        <dbReference type="Proteomes" id="UP001168821"/>
    </source>
</evidence>
<proteinExistence type="predicted"/>
<protein>
    <submittedName>
        <fullName evidence="1">Uncharacterized protein</fullName>
    </submittedName>
</protein>
<dbReference type="EMBL" id="JALNTZ010000005">
    <property type="protein sequence ID" value="KAJ3651754.1"/>
    <property type="molecule type" value="Genomic_DNA"/>
</dbReference>
<organism evidence="1 2">
    <name type="scientific">Zophobas morio</name>
    <dbReference type="NCBI Taxonomy" id="2755281"/>
    <lineage>
        <taxon>Eukaryota</taxon>
        <taxon>Metazoa</taxon>
        <taxon>Ecdysozoa</taxon>
        <taxon>Arthropoda</taxon>
        <taxon>Hexapoda</taxon>
        <taxon>Insecta</taxon>
        <taxon>Pterygota</taxon>
        <taxon>Neoptera</taxon>
        <taxon>Endopterygota</taxon>
        <taxon>Coleoptera</taxon>
        <taxon>Polyphaga</taxon>
        <taxon>Cucujiformia</taxon>
        <taxon>Tenebrionidae</taxon>
        <taxon>Zophobas</taxon>
    </lineage>
</organism>
<sequence length="132" mass="14838">MRQLGKPSPPYNINDEEINRIARELFSSAEDEGERYRHVTLQVKPFDMNELESARNKIKAGKAADPDGLTPETVRTAVHAVPTLNKLLETQSFPVKWKRSRVALIPKGMKGPQNEIACRPIGHNGQIIRDVV</sequence>
<reference evidence="1" key="1">
    <citation type="journal article" date="2023" name="G3 (Bethesda)">
        <title>Whole genome assemblies of Zophobas morio and Tenebrio molitor.</title>
        <authorList>
            <person name="Kaur S."/>
            <person name="Stinson S.A."/>
            <person name="diCenzo G.C."/>
        </authorList>
    </citation>
    <scope>NUCLEOTIDE SEQUENCE</scope>
    <source>
        <strain evidence="1">QUZm001</strain>
    </source>
</reference>
<keyword evidence="2" id="KW-1185">Reference proteome</keyword>
<comment type="caution">
    <text evidence="1">The sequence shown here is derived from an EMBL/GenBank/DDBJ whole genome shotgun (WGS) entry which is preliminary data.</text>
</comment>
<gene>
    <name evidence="1" type="ORF">Zmor_017772</name>
</gene>
<name>A0AA38IAC2_9CUCU</name>
<accession>A0AA38IAC2</accession>
<dbReference type="Proteomes" id="UP001168821">
    <property type="component" value="Unassembled WGS sequence"/>
</dbReference>
<dbReference type="AlphaFoldDB" id="A0AA38IAC2"/>